<reference evidence="2 3" key="1">
    <citation type="submission" date="2021-02" db="EMBL/GenBank/DDBJ databases">
        <title>De Novo genome assembly of isolated myxobacteria.</title>
        <authorList>
            <person name="Stevens D.C."/>
        </authorList>
    </citation>
    <scope>NUCLEOTIDE SEQUENCE [LARGE SCALE GENOMIC DNA]</scope>
    <source>
        <strain evidence="2 3">ATCC 29039</strain>
    </source>
</reference>
<keyword evidence="3" id="KW-1185">Reference proteome</keyword>
<evidence type="ECO:0000313" key="3">
    <source>
        <dbReference type="Proteomes" id="UP000664052"/>
    </source>
</evidence>
<name>A0ABS3DGJ6_9BACT</name>
<sequence>MGEQSASRMQGDRYQHLFSWYVLLSLLDEESPFASAFVEHPEAGAADDVTLHPHPGATVASRYMQVKWHVDHRALYTLEGLTETVGRGRSLLQKLFASWNTLRGQGPVEVWLVSNWSADPELGGYLQGRDWRLTEDFFVEAPAGRLKAARSRWLEHLGVEWDVLRVFCADLRFRLGLASMVELEERVDERMRMHGLRQGPEPRAIALDGIREWIEAGGEAKRLDRAKLRVFIRDRGLLASKTDTPGVGLWIHGWARRQWREPPAVELDWTPHFDRDTRAVPTEAVWREQLLPELREARRRLASRPAESVIDFRGKVPLSVSLAVGTCFPEVAGDRFQVEQATRGETVLWRSDAKPTQRQLQGTEHESAPDAMDLLVVFQLTGDARPDVERFLASHPRRFRAVLVLEPEGGPHDGAVGSDGDAVAFAVLARERIRQARVRWRTATTHLIPYAPAGCCLFLGQRLNAMGPVVAYERTAAGGYVPFMTVETG</sequence>
<gene>
    <name evidence="2" type="ORF">JYK02_23370</name>
</gene>
<feature type="domain" description="SMODS-associated and fused to various effectors" evidence="1">
    <location>
        <begin position="295"/>
        <end position="485"/>
    </location>
</feature>
<comment type="caution">
    <text evidence="2">The sequence shown here is derived from an EMBL/GenBank/DDBJ whole genome shotgun (WGS) entry which is preliminary data.</text>
</comment>
<dbReference type="InterPro" id="IPR040836">
    <property type="entry name" value="SAVED"/>
</dbReference>
<dbReference type="Proteomes" id="UP000664052">
    <property type="component" value="Unassembled WGS sequence"/>
</dbReference>
<dbReference type="EMBL" id="JAFIMU010000007">
    <property type="protein sequence ID" value="MBN8230457.1"/>
    <property type="molecule type" value="Genomic_DNA"/>
</dbReference>
<dbReference type="NCBIfam" id="NF033611">
    <property type="entry name" value="SAVED"/>
    <property type="match status" value="1"/>
</dbReference>
<evidence type="ECO:0000259" key="1">
    <source>
        <dbReference type="Pfam" id="PF18145"/>
    </source>
</evidence>
<dbReference type="Pfam" id="PF18145">
    <property type="entry name" value="SAVED"/>
    <property type="match status" value="1"/>
</dbReference>
<proteinExistence type="predicted"/>
<protein>
    <submittedName>
        <fullName evidence="2">SAVED domain-containing protein</fullName>
    </submittedName>
</protein>
<accession>A0ABS3DGJ6</accession>
<organism evidence="2 3">
    <name type="scientific">Corallococcus macrosporus</name>
    <dbReference type="NCBI Taxonomy" id="35"/>
    <lineage>
        <taxon>Bacteria</taxon>
        <taxon>Pseudomonadati</taxon>
        <taxon>Myxococcota</taxon>
        <taxon>Myxococcia</taxon>
        <taxon>Myxococcales</taxon>
        <taxon>Cystobacterineae</taxon>
        <taxon>Myxococcaceae</taxon>
        <taxon>Corallococcus</taxon>
    </lineage>
</organism>
<evidence type="ECO:0000313" key="2">
    <source>
        <dbReference type="EMBL" id="MBN8230457.1"/>
    </source>
</evidence>